<dbReference type="AlphaFoldDB" id="A0AAV2QA75"/>
<evidence type="ECO:0000256" key="1">
    <source>
        <dbReference type="SAM" id="SignalP"/>
    </source>
</evidence>
<keyword evidence="3" id="KW-1185">Reference proteome</keyword>
<feature type="non-terminal residue" evidence="2">
    <location>
        <position position="175"/>
    </location>
</feature>
<name>A0AAV2QA75_MEGNR</name>
<feature type="chain" id="PRO_5043774598" evidence="1">
    <location>
        <begin position="20"/>
        <end position="175"/>
    </location>
</feature>
<dbReference type="EMBL" id="CAXKWB010004607">
    <property type="protein sequence ID" value="CAL4074412.1"/>
    <property type="molecule type" value="Genomic_DNA"/>
</dbReference>
<evidence type="ECO:0000313" key="3">
    <source>
        <dbReference type="Proteomes" id="UP001497623"/>
    </source>
</evidence>
<proteinExistence type="predicted"/>
<comment type="caution">
    <text evidence="2">The sequence shown here is derived from an EMBL/GenBank/DDBJ whole genome shotgun (WGS) entry which is preliminary data.</text>
</comment>
<keyword evidence="1" id="KW-0732">Signal</keyword>
<reference evidence="2 3" key="1">
    <citation type="submission" date="2024-05" db="EMBL/GenBank/DDBJ databases">
        <authorList>
            <person name="Wallberg A."/>
        </authorList>
    </citation>
    <scope>NUCLEOTIDE SEQUENCE [LARGE SCALE GENOMIC DNA]</scope>
</reference>
<protein>
    <submittedName>
        <fullName evidence="2">Uncharacterized protein</fullName>
    </submittedName>
</protein>
<sequence length="175" mass="17607">QIWFSFAAYTGLLWNPALLLNGYGTTGSSGSSSSSSSSSTSSNVGGVTIIKKVPFFAAATGDDLLLLGDEGAGFNVTSFNLTDPTLDDLKIPSTDNATSPISSPFDDILGGPSSSIGEPNIDSILGSLFPASSNGTAPSGFPPFPSSLSTTSSSSTSTAVTNILNQLLPSTTVSP</sequence>
<gene>
    <name evidence="2" type="ORF">MNOR_LOCUS9494</name>
</gene>
<evidence type="ECO:0000313" key="2">
    <source>
        <dbReference type="EMBL" id="CAL4074412.1"/>
    </source>
</evidence>
<feature type="signal peptide" evidence="1">
    <location>
        <begin position="1"/>
        <end position="19"/>
    </location>
</feature>
<organism evidence="2 3">
    <name type="scientific">Meganyctiphanes norvegica</name>
    <name type="common">Northern krill</name>
    <name type="synonym">Thysanopoda norvegica</name>
    <dbReference type="NCBI Taxonomy" id="48144"/>
    <lineage>
        <taxon>Eukaryota</taxon>
        <taxon>Metazoa</taxon>
        <taxon>Ecdysozoa</taxon>
        <taxon>Arthropoda</taxon>
        <taxon>Crustacea</taxon>
        <taxon>Multicrustacea</taxon>
        <taxon>Malacostraca</taxon>
        <taxon>Eumalacostraca</taxon>
        <taxon>Eucarida</taxon>
        <taxon>Euphausiacea</taxon>
        <taxon>Euphausiidae</taxon>
        <taxon>Meganyctiphanes</taxon>
    </lineage>
</organism>
<accession>A0AAV2QA75</accession>
<feature type="non-terminal residue" evidence="2">
    <location>
        <position position="1"/>
    </location>
</feature>
<dbReference type="Proteomes" id="UP001497623">
    <property type="component" value="Unassembled WGS sequence"/>
</dbReference>